<dbReference type="PROSITE" id="PS50151">
    <property type="entry name" value="UVR"/>
    <property type="match status" value="1"/>
</dbReference>
<dbReference type="InterPro" id="IPR036876">
    <property type="entry name" value="UVR_dom_sf"/>
</dbReference>
<evidence type="ECO:0000259" key="1">
    <source>
        <dbReference type="PROSITE" id="PS50151"/>
    </source>
</evidence>
<dbReference type="GO" id="GO:0008270">
    <property type="term" value="F:zinc ion binding"/>
    <property type="evidence" value="ECO:0007669"/>
    <property type="project" value="TreeGrafter"/>
</dbReference>
<evidence type="ECO:0000313" key="2">
    <source>
        <dbReference type="EMBL" id="KKN60956.1"/>
    </source>
</evidence>
<comment type="caution">
    <text evidence="2">The sequence shown here is derived from an EMBL/GenBank/DDBJ whole genome shotgun (WGS) entry which is preliminary data.</text>
</comment>
<feature type="domain" description="UVR" evidence="1">
    <location>
        <begin position="136"/>
        <end position="171"/>
    </location>
</feature>
<dbReference type="PANTHER" id="PTHR38430:SF1">
    <property type="entry name" value="PROTEIN-ARGININE KINASE ACTIVATOR PROTEIN"/>
    <property type="match status" value="1"/>
</dbReference>
<proteinExistence type="predicted"/>
<dbReference type="EMBL" id="LAZR01000677">
    <property type="protein sequence ID" value="KKN60956.1"/>
    <property type="molecule type" value="Genomic_DNA"/>
</dbReference>
<dbReference type="GO" id="GO:1990169">
    <property type="term" value="P:stress response to copper ion"/>
    <property type="evidence" value="ECO:0007669"/>
    <property type="project" value="TreeGrafter"/>
</dbReference>
<name>A0A0F9UI89_9ZZZZ</name>
<dbReference type="PIRSF" id="PIRSF015034">
    <property type="entry name" value="YacH"/>
    <property type="match status" value="1"/>
</dbReference>
<dbReference type="AlphaFoldDB" id="A0A0F9UI89"/>
<gene>
    <name evidence="2" type="ORF">LCGC14_0526980</name>
</gene>
<reference evidence="2" key="1">
    <citation type="journal article" date="2015" name="Nature">
        <title>Complex archaea that bridge the gap between prokaryotes and eukaryotes.</title>
        <authorList>
            <person name="Spang A."/>
            <person name="Saw J.H."/>
            <person name="Jorgensen S.L."/>
            <person name="Zaremba-Niedzwiedzka K."/>
            <person name="Martijn J."/>
            <person name="Lind A.E."/>
            <person name="van Eijk R."/>
            <person name="Schleper C."/>
            <person name="Guy L."/>
            <person name="Ettema T.J."/>
        </authorList>
    </citation>
    <scope>NUCLEOTIDE SEQUENCE</scope>
</reference>
<dbReference type="Gene3D" id="4.10.860.10">
    <property type="entry name" value="UVR domain"/>
    <property type="match status" value="1"/>
</dbReference>
<sequence>MITMDNFFCQHCGENPANLWVTKIMDGQVSKQHLCDECFRKLSGHSLPFTLALPINMTNPLISATDTVRPLKSADFQVCKNCSTSWHDFMQTGFLGCPQCYENFKKQLEPLIKDIHSSLNYRGKVPKRLPEGIKLKASLRQLKQKLFSSIDIEDYEEAARIRDEMNKLKKKLNNVTEDIKR</sequence>
<protein>
    <recommendedName>
        <fullName evidence="1">UVR domain-containing protein</fullName>
    </recommendedName>
</protein>
<dbReference type="InterPro" id="IPR025542">
    <property type="entry name" value="YacH"/>
</dbReference>
<dbReference type="Pfam" id="PF02151">
    <property type="entry name" value="UVR"/>
    <property type="match status" value="1"/>
</dbReference>
<dbReference type="SUPFAM" id="SSF46600">
    <property type="entry name" value="C-terminal UvrC-binding domain of UvrB"/>
    <property type="match status" value="1"/>
</dbReference>
<accession>A0A0F9UI89</accession>
<dbReference type="GO" id="GO:1990170">
    <property type="term" value="P:stress response to cadmium ion"/>
    <property type="evidence" value="ECO:0007669"/>
    <property type="project" value="TreeGrafter"/>
</dbReference>
<dbReference type="GO" id="GO:0046870">
    <property type="term" value="F:cadmium ion binding"/>
    <property type="evidence" value="ECO:0007669"/>
    <property type="project" value="TreeGrafter"/>
</dbReference>
<dbReference type="InterPro" id="IPR001943">
    <property type="entry name" value="UVR_dom"/>
</dbReference>
<dbReference type="PANTHER" id="PTHR38430">
    <property type="entry name" value="PROTEIN-ARGININE KINASE ACTIVATOR PROTEIN"/>
    <property type="match status" value="1"/>
</dbReference>
<dbReference type="GO" id="GO:0050897">
    <property type="term" value="F:cobalt ion binding"/>
    <property type="evidence" value="ECO:0007669"/>
    <property type="project" value="TreeGrafter"/>
</dbReference>
<dbReference type="GO" id="GO:0005507">
    <property type="term" value="F:copper ion binding"/>
    <property type="evidence" value="ECO:0007669"/>
    <property type="project" value="TreeGrafter"/>
</dbReference>
<organism evidence="2">
    <name type="scientific">marine sediment metagenome</name>
    <dbReference type="NCBI Taxonomy" id="412755"/>
    <lineage>
        <taxon>unclassified sequences</taxon>
        <taxon>metagenomes</taxon>
        <taxon>ecological metagenomes</taxon>
    </lineage>
</organism>